<proteinExistence type="predicted"/>
<gene>
    <name evidence="2" type="ORF">ILUMI_10499</name>
</gene>
<reference evidence="2" key="1">
    <citation type="submission" date="2019-08" db="EMBL/GenBank/DDBJ databases">
        <title>The genome of the North American firefly Photinus pyralis.</title>
        <authorList>
            <consortium name="Photinus pyralis genome working group"/>
            <person name="Fallon T.R."/>
            <person name="Sander Lower S.E."/>
            <person name="Weng J.-K."/>
        </authorList>
    </citation>
    <scope>NUCLEOTIDE SEQUENCE</scope>
    <source>
        <strain evidence="2">TRF0915ILg1</strain>
        <tissue evidence="2">Whole body</tissue>
    </source>
</reference>
<dbReference type="EMBL" id="VTPC01005725">
    <property type="protein sequence ID" value="KAF2895677.1"/>
    <property type="molecule type" value="Genomic_DNA"/>
</dbReference>
<accession>A0A8K0GBF1</accession>
<evidence type="ECO:0000313" key="3">
    <source>
        <dbReference type="Proteomes" id="UP000801492"/>
    </source>
</evidence>
<evidence type="ECO:0000256" key="1">
    <source>
        <dbReference type="SAM" id="MobiDB-lite"/>
    </source>
</evidence>
<dbReference type="OrthoDB" id="6766025at2759"/>
<dbReference type="PANTHER" id="PTHR47272">
    <property type="entry name" value="DDE_TNP_1_7 DOMAIN-CONTAINING PROTEIN"/>
    <property type="match status" value="1"/>
</dbReference>
<keyword evidence="3" id="KW-1185">Reference proteome</keyword>
<dbReference type="AlphaFoldDB" id="A0A8K0GBF1"/>
<dbReference type="Proteomes" id="UP000801492">
    <property type="component" value="Unassembled WGS sequence"/>
</dbReference>
<feature type="region of interest" description="Disordered" evidence="1">
    <location>
        <begin position="67"/>
        <end position="104"/>
    </location>
</feature>
<organism evidence="2 3">
    <name type="scientific">Ignelater luminosus</name>
    <name type="common">Cucubano</name>
    <name type="synonym">Pyrophorus luminosus</name>
    <dbReference type="NCBI Taxonomy" id="2038154"/>
    <lineage>
        <taxon>Eukaryota</taxon>
        <taxon>Metazoa</taxon>
        <taxon>Ecdysozoa</taxon>
        <taxon>Arthropoda</taxon>
        <taxon>Hexapoda</taxon>
        <taxon>Insecta</taxon>
        <taxon>Pterygota</taxon>
        <taxon>Neoptera</taxon>
        <taxon>Endopterygota</taxon>
        <taxon>Coleoptera</taxon>
        <taxon>Polyphaga</taxon>
        <taxon>Elateriformia</taxon>
        <taxon>Elateroidea</taxon>
        <taxon>Elateridae</taxon>
        <taxon>Agrypninae</taxon>
        <taxon>Pyrophorini</taxon>
        <taxon>Ignelater</taxon>
    </lineage>
</organism>
<comment type="caution">
    <text evidence="2">The sequence shown here is derived from an EMBL/GenBank/DDBJ whole genome shotgun (WGS) entry which is preliminary data.</text>
</comment>
<protein>
    <recommendedName>
        <fullName evidence="4">PiggyBac transposable element-derived protein domain-containing protein</fullName>
    </recommendedName>
</protein>
<sequence length="124" mass="14072">MKRQGRGTAKEFVRDDGEVILTKWLDNEAVRMASNYMSVGTPNQCRRWDKTAKEYVNIPRPVGIRHYNDNMGENFGSSAKSGRSLVTPPCTPSRSKGRQEQAPADDVWVDQCGHFTIFDDKFCI</sequence>
<evidence type="ECO:0008006" key="4">
    <source>
        <dbReference type="Google" id="ProtNLM"/>
    </source>
</evidence>
<evidence type="ECO:0000313" key="2">
    <source>
        <dbReference type="EMBL" id="KAF2895677.1"/>
    </source>
</evidence>
<name>A0A8K0GBF1_IGNLU</name>
<dbReference type="PANTHER" id="PTHR47272:SF2">
    <property type="entry name" value="PIGGYBAC TRANSPOSABLE ELEMENT-DERIVED PROTEIN 3-LIKE"/>
    <property type="match status" value="1"/>
</dbReference>